<protein>
    <recommendedName>
        <fullName evidence="3">Ankyrin repeat-containing protein</fullName>
    </recommendedName>
</protein>
<reference evidence="1 2" key="1">
    <citation type="submission" date="2015-12" db="EMBL/GenBank/DDBJ databases">
        <title>Dictyostelia acquired genes for synthesis and detection of signals that induce cell-type specialization by lateral gene transfer from prokaryotes.</title>
        <authorList>
            <person name="Gloeckner G."/>
            <person name="Schaap P."/>
        </authorList>
    </citation>
    <scope>NUCLEOTIDE SEQUENCE [LARGE SCALE GENOMIC DNA]</scope>
    <source>
        <strain evidence="1 2">TK</strain>
    </source>
</reference>
<sequence length="588" mass="69321">MMDNQDISVVEELYFKVFRNKYLWRVIYGYIKRLNSISYTYEELPVDYMVKYGRFDLIQERWLRNWVTLDFDYQNLQSFLCKNSDFELFLMVNERYNGFILESLPTYGNQMLNVLKDYRYKQYITITHSLESIELIWSWKQLKFIESEHTIPNQCYMDMFDNLCTKVHEVCQSDEREFIAFFKKIVTEVTKRIPNITYQFQVKIVNFIVRYGNLKDLQEIVGRQPDIKIFQSIKIRETMKENQLEIMKWICQLIKVPKNNAFDIWFSDLVSYPNEEALLFYAKFFYDGNIALIPKISKLDQPLSKQMVEFIASIDRKQCPMLSIKSVLVSGVTLETIKILGDRDQLYLHESHDLVYCCDRNILTYLLSKGFKYTQSKLTMTKLEQGIPFFQGDVEMLKLMHFFECSFGLYSLMVSLRNGYLQASKYILPGICTHFYIKELVDAALLSDSFETHKFIMEAHKDGVDIGISCLVQLVTKGRFQTIEYLLSKDFVGFNKQFTIDQTVLVSLPKLKKLVDLMHKFGNPTMSTFYNSVRYTGDVSLVALLYNMELPVPSDQITDKLIYFDFISVLFAKIVSKRVKDEIFSALV</sequence>
<evidence type="ECO:0000313" key="2">
    <source>
        <dbReference type="Proteomes" id="UP000076078"/>
    </source>
</evidence>
<dbReference type="OrthoDB" id="24472at2759"/>
<evidence type="ECO:0000313" key="1">
    <source>
        <dbReference type="EMBL" id="KYQ91297.1"/>
    </source>
</evidence>
<gene>
    <name evidence="1" type="ORF">DLAC_08237</name>
</gene>
<organism evidence="1 2">
    <name type="scientific">Tieghemostelium lacteum</name>
    <name type="common">Slime mold</name>
    <name type="synonym">Dictyostelium lacteum</name>
    <dbReference type="NCBI Taxonomy" id="361077"/>
    <lineage>
        <taxon>Eukaryota</taxon>
        <taxon>Amoebozoa</taxon>
        <taxon>Evosea</taxon>
        <taxon>Eumycetozoa</taxon>
        <taxon>Dictyostelia</taxon>
        <taxon>Dictyosteliales</taxon>
        <taxon>Raperosteliaceae</taxon>
        <taxon>Tieghemostelium</taxon>
    </lineage>
</organism>
<dbReference type="AlphaFoldDB" id="A0A151ZBH0"/>
<evidence type="ECO:0008006" key="3">
    <source>
        <dbReference type="Google" id="ProtNLM"/>
    </source>
</evidence>
<keyword evidence="2" id="KW-1185">Reference proteome</keyword>
<dbReference type="EMBL" id="LODT01000035">
    <property type="protein sequence ID" value="KYQ91297.1"/>
    <property type="molecule type" value="Genomic_DNA"/>
</dbReference>
<comment type="caution">
    <text evidence="1">The sequence shown here is derived from an EMBL/GenBank/DDBJ whole genome shotgun (WGS) entry which is preliminary data.</text>
</comment>
<proteinExistence type="predicted"/>
<dbReference type="InParanoid" id="A0A151ZBH0"/>
<name>A0A151ZBH0_TIELA</name>
<dbReference type="Proteomes" id="UP000076078">
    <property type="component" value="Unassembled WGS sequence"/>
</dbReference>
<accession>A0A151ZBH0</accession>